<organism evidence="5 6">
    <name type="scientific">Timema podura</name>
    <name type="common">Walking stick</name>
    <dbReference type="NCBI Taxonomy" id="61482"/>
    <lineage>
        <taxon>Eukaryota</taxon>
        <taxon>Metazoa</taxon>
        <taxon>Ecdysozoa</taxon>
        <taxon>Arthropoda</taxon>
        <taxon>Hexapoda</taxon>
        <taxon>Insecta</taxon>
        <taxon>Pterygota</taxon>
        <taxon>Neoptera</taxon>
        <taxon>Polyneoptera</taxon>
        <taxon>Phasmatodea</taxon>
        <taxon>Timematodea</taxon>
        <taxon>Timematoidea</taxon>
        <taxon>Timematidae</taxon>
        <taxon>Timema</taxon>
    </lineage>
</organism>
<keyword evidence="1 3" id="KW-0479">Metal-binding</keyword>
<protein>
    <recommendedName>
        <fullName evidence="4">RING-type domain-containing protein</fullName>
    </recommendedName>
</protein>
<dbReference type="Gene3D" id="3.30.40.10">
    <property type="entry name" value="Zinc/RING finger domain, C3HC4 (zinc finger)"/>
    <property type="match status" value="1"/>
</dbReference>
<dbReference type="Gene3D" id="1.25.40.10">
    <property type="entry name" value="Tetratricopeptide repeat domain"/>
    <property type="match status" value="2"/>
</dbReference>
<evidence type="ECO:0000313" key="5">
    <source>
        <dbReference type="EMBL" id="CAG2052900.1"/>
    </source>
</evidence>
<dbReference type="EMBL" id="CAJPIN010000006">
    <property type="protein sequence ID" value="CAG2052900.1"/>
    <property type="molecule type" value="Genomic_DNA"/>
</dbReference>
<dbReference type="InterPro" id="IPR013083">
    <property type="entry name" value="Znf_RING/FYVE/PHD"/>
</dbReference>
<keyword evidence="1 3" id="KW-0863">Zinc-finger</keyword>
<dbReference type="SUPFAM" id="SSF57850">
    <property type="entry name" value="RING/U-box"/>
    <property type="match status" value="1"/>
</dbReference>
<dbReference type="PANTHER" id="PTHR46574">
    <property type="entry name" value="43 KDA RECEPTOR-ASSOCIATED PROTEIN OF THE SYNAPSE"/>
    <property type="match status" value="1"/>
</dbReference>
<dbReference type="InterPro" id="IPR052480">
    <property type="entry name" value="RAPsyn"/>
</dbReference>
<gene>
    <name evidence="5" type="ORF">TPAB3V08_LOCUS6</name>
</gene>
<accession>A0ABN7NEL7</accession>
<dbReference type="Proteomes" id="UP001153148">
    <property type="component" value="Unassembled WGS sequence"/>
</dbReference>
<proteinExistence type="predicted"/>
<sequence length="627" mass="70218">MLFTLSAFHFCTDSVLHHLRPSAHERRASSLQSRHVTLRHNIILIRMMELTRDARRKSLVCTDPCAVTWRQLSVTRCKSLVCTDPCAVTWRQLSVTRCKSLVCTDPCAVTWRQLSVTRCKSLVCTDPCAVTWRQLSVTRCKSLVCTDPCAVTWRQLSVTRCKSLVCTDPCAVTWRQLSVTRCRSLVCTDPCAVTWRQLSVTRCRSLVEALEFAHRQLGLAEEADSPNLRAEAYLNLARSHERLGGLERALAYARHSLYNECDQCRTAGHVHLTVGSVYLELAGFCKALEAFQHAHKIAQGIQDPALELQLANAPVVLSQTTEDGEIEVYVGLSELFGRLQDADKSARYAAKAYDLSRSLQLGDLNSRHHRAALLQMASALRKQGELGDAHDYCSEATRLALVSGDQATYSRSIRIMGDIYRKKSEISKAYRQYESAMGSSAGMGDRLGQMEAMDGAARCLEALRLQQKICNCRPLEFNTRLLEVASSVGAKLLVRTVRARLGRIYQSLGDEEQQAVHERLSQCLEEELELQCGACNMPFGLESDSLEALPCSHILHARCAHEILKRRDKKKKRLCPDCHRSVSSRLYLYCEDPHAMNQQHRSTFSLASLSLRASSLTLNSHQATSSV</sequence>
<reference evidence="5" key="1">
    <citation type="submission" date="2021-03" db="EMBL/GenBank/DDBJ databases">
        <authorList>
            <person name="Tran Van P."/>
        </authorList>
    </citation>
    <scope>NUCLEOTIDE SEQUENCE</scope>
</reference>
<dbReference type="InterPro" id="IPR011990">
    <property type="entry name" value="TPR-like_helical_dom_sf"/>
</dbReference>
<dbReference type="InterPro" id="IPR001841">
    <property type="entry name" value="Znf_RING"/>
</dbReference>
<dbReference type="SUPFAM" id="SSF48452">
    <property type="entry name" value="TPR-like"/>
    <property type="match status" value="2"/>
</dbReference>
<feature type="domain" description="RING-type" evidence="4">
    <location>
        <begin position="532"/>
        <end position="579"/>
    </location>
</feature>
<dbReference type="PANTHER" id="PTHR46574:SF1">
    <property type="entry name" value="43 KDA RECEPTOR-ASSOCIATED PROTEIN OF THE SYNAPSE"/>
    <property type="match status" value="1"/>
</dbReference>
<evidence type="ECO:0000313" key="6">
    <source>
        <dbReference type="Proteomes" id="UP001153148"/>
    </source>
</evidence>
<dbReference type="PROSITE" id="PS50089">
    <property type="entry name" value="ZF_RING_2"/>
    <property type="match status" value="1"/>
</dbReference>
<evidence type="ECO:0000259" key="4">
    <source>
        <dbReference type="PROSITE" id="PS50089"/>
    </source>
</evidence>
<keyword evidence="6" id="KW-1185">Reference proteome</keyword>
<comment type="caution">
    <text evidence="5">The sequence shown here is derived from an EMBL/GenBank/DDBJ whole genome shotgun (WGS) entry which is preliminary data.</text>
</comment>
<evidence type="ECO:0000256" key="2">
    <source>
        <dbReference type="ARBA" id="ARBA00022833"/>
    </source>
</evidence>
<evidence type="ECO:0000256" key="3">
    <source>
        <dbReference type="PROSITE-ProRule" id="PRU00175"/>
    </source>
</evidence>
<keyword evidence="2" id="KW-0862">Zinc</keyword>
<name>A0ABN7NEL7_TIMPD</name>
<evidence type="ECO:0000256" key="1">
    <source>
        <dbReference type="ARBA" id="ARBA00022771"/>
    </source>
</evidence>